<evidence type="ECO:0000313" key="1">
    <source>
        <dbReference type="EMBL" id="MDI3407699.1"/>
    </source>
</evidence>
<organism evidence="1 2">
    <name type="scientific">Streptomyces cavernicola</name>
    <dbReference type="NCBI Taxonomy" id="3043613"/>
    <lineage>
        <taxon>Bacteria</taxon>
        <taxon>Bacillati</taxon>
        <taxon>Actinomycetota</taxon>
        <taxon>Actinomycetes</taxon>
        <taxon>Kitasatosporales</taxon>
        <taxon>Streptomycetaceae</taxon>
        <taxon>Streptomyces</taxon>
    </lineage>
</organism>
<dbReference type="InterPro" id="IPR027417">
    <property type="entry name" value="P-loop_NTPase"/>
</dbReference>
<reference evidence="1 2" key="1">
    <citation type="submission" date="2023-05" db="EMBL/GenBank/DDBJ databases">
        <title>Draft genome sequence of Streptomyces sp. B-S-A6 isolated from a cave soil in Thailand.</title>
        <authorList>
            <person name="Chamroensaksri N."/>
            <person name="Muangham S."/>
        </authorList>
    </citation>
    <scope>NUCLEOTIDE SEQUENCE [LARGE SCALE GENOMIC DNA]</scope>
    <source>
        <strain evidence="1 2">B-S-A6</strain>
    </source>
</reference>
<dbReference type="SUPFAM" id="SSF52540">
    <property type="entry name" value="P-loop containing nucleoside triphosphate hydrolases"/>
    <property type="match status" value="1"/>
</dbReference>
<dbReference type="Gene3D" id="3.40.50.300">
    <property type="entry name" value="P-loop containing nucleotide triphosphate hydrolases"/>
    <property type="match status" value="1"/>
</dbReference>
<name>A0ABT6SI50_9ACTN</name>
<dbReference type="EMBL" id="JASCIQ010000035">
    <property type="protein sequence ID" value="MDI3407699.1"/>
    <property type="molecule type" value="Genomic_DNA"/>
</dbReference>
<keyword evidence="2" id="KW-1185">Reference proteome</keyword>
<accession>A0ABT6SI50</accession>
<evidence type="ECO:0008006" key="3">
    <source>
        <dbReference type="Google" id="ProtNLM"/>
    </source>
</evidence>
<evidence type="ECO:0000313" key="2">
    <source>
        <dbReference type="Proteomes" id="UP001223978"/>
    </source>
</evidence>
<comment type="caution">
    <text evidence="1">The sequence shown here is derived from an EMBL/GenBank/DDBJ whole genome shotgun (WGS) entry which is preliminary data.</text>
</comment>
<sequence length="266" mass="29883">MSTMAAERFIPEREPKRLLEVTDRLLATLRRGGADLSQLGIPSPTNEDGELDLWEDVSVPQANARALAWKNSMKAADHDDYLKWRFADLDDYQRPQALGAWLDSIVEAKRRKARPSTMNFIASGNIGSGKTTAVAALGNEAANRGLLVRFVQHSTYLTWRRPDGGPDGLSRFEIRRRHVEDPDLLILDELCGEMDGMQTEFVRRETTDLVGSRLASGRPTVYSTNLKRDGITAVLGERLLSRIEDRAYLAKIVGPDRRAPRKPLDW</sequence>
<dbReference type="Proteomes" id="UP001223978">
    <property type="component" value="Unassembled WGS sequence"/>
</dbReference>
<dbReference type="RefSeq" id="WP_282545612.1">
    <property type="nucleotide sequence ID" value="NZ_JASCIQ010000035.1"/>
</dbReference>
<protein>
    <recommendedName>
        <fullName evidence="3">IstB-like ATP-binding protein domain-containing protein</fullName>
    </recommendedName>
</protein>
<gene>
    <name evidence="1" type="ORF">QIS96_28275</name>
</gene>
<proteinExistence type="predicted"/>